<evidence type="ECO:0000313" key="2">
    <source>
        <dbReference type="EnsemblMetazoa" id="ASIC009115-PA"/>
    </source>
</evidence>
<protein>
    <submittedName>
        <fullName evidence="1 2">Uncharacterized protein</fullName>
    </submittedName>
</protein>
<evidence type="ECO:0000313" key="3">
    <source>
        <dbReference type="Proteomes" id="UP000030765"/>
    </source>
</evidence>
<dbReference type="EMBL" id="KE525101">
    <property type="protein sequence ID" value="KFB41512.1"/>
    <property type="molecule type" value="Genomic_DNA"/>
</dbReference>
<keyword evidence="3" id="KW-1185">Reference proteome</keyword>
<gene>
    <name evidence="1" type="ORF">ZHAS_00009115</name>
</gene>
<evidence type="ECO:0000313" key="1">
    <source>
        <dbReference type="EMBL" id="KFB41512.1"/>
    </source>
</evidence>
<dbReference type="EMBL" id="ATLV01016668">
    <property type="status" value="NOT_ANNOTATED_CDS"/>
    <property type="molecule type" value="Genomic_DNA"/>
</dbReference>
<proteinExistence type="predicted"/>
<accession>A0A084VU68</accession>
<organism evidence="1">
    <name type="scientific">Anopheles sinensis</name>
    <name type="common">Mosquito</name>
    <dbReference type="NCBI Taxonomy" id="74873"/>
    <lineage>
        <taxon>Eukaryota</taxon>
        <taxon>Metazoa</taxon>
        <taxon>Ecdysozoa</taxon>
        <taxon>Arthropoda</taxon>
        <taxon>Hexapoda</taxon>
        <taxon>Insecta</taxon>
        <taxon>Pterygota</taxon>
        <taxon>Neoptera</taxon>
        <taxon>Endopterygota</taxon>
        <taxon>Diptera</taxon>
        <taxon>Nematocera</taxon>
        <taxon>Culicoidea</taxon>
        <taxon>Culicidae</taxon>
        <taxon>Anophelinae</taxon>
        <taxon>Anopheles</taxon>
    </lineage>
</organism>
<dbReference type="Proteomes" id="UP000030765">
    <property type="component" value="Unassembled WGS sequence"/>
</dbReference>
<dbReference type="VEuPathDB" id="VectorBase:ASIC009115"/>
<reference evidence="2" key="2">
    <citation type="submission" date="2020-05" db="UniProtKB">
        <authorList>
            <consortium name="EnsemblMetazoa"/>
        </authorList>
    </citation>
    <scope>IDENTIFICATION</scope>
</reference>
<sequence>MVLVLVISTSAAARVYLWVRQDTRASCIPHCLGSGLWPRTKSHEPQSCVAIRSRCSSVSTVVAPNPVFRLSSSSTVAHSHPAYISSIAIGEGEHERTASHRVTLVHHPEE</sequence>
<dbReference type="AlphaFoldDB" id="A0A084VU68"/>
<dbReference type="EnsemblMetazoa" id="ASIC009115-RA">
    <property type="protein sequence ID" value="ASIC009115-PA"/>
    <property type="gene ID" value="ASIC009115"/>
</dbReference>
<name>A0A084VU68_ANOSI</name>
<reference evidence="1 3" key="1">
    <citation type="journal article" date="2014" name="BMC Genomics">
        <title>Genome sequence of Anopheles sinensis provides insight into genetics basis of mosquito competence for malaria parasites.</title>
        <authorList>
            <person name="Zhou D."/>
            <person name="Zhang D."/>
            <person name="Ding G."/>
            <person name="Shi L."/>
            <person name="Hou Q."/>
            <person name="Ye Y."/>
            <person name="Xu Y."/>
            <person name="Zhou H."/>
            <person name="Xiong C."/>
            <person name="Li S."/>
            <person name="Yu J."/>
            <person name="Hong S."/>
            <person name="Yu X."/>
            <person name="Zou P."/>
            <person name="Chen C."/>
            <person name="Chang X."/>
            <person name="Wang W."/>
            <person name="Lv Y."/>
            <person name="Sun Y."/>
            <person name="Ma L."/>
            <person name="Shen B."/>
            <person name="Zhu C."/>
        </authorList>
    </citation>
    <scope>NUCLEOTIDE SEQUENCE [LARGE SCALE GENOMIC DNA]</scope>
</reference>